<evidence type="ECO:0000313" key="4">
    <source>
        <dbReference type="EMBL" id="PMQ19953.1"/>
    </source>
</evidence>
<dbReference type="InterPro" id="IPR007410">
    <property type="entry name" value="LpqE-like"/>
</dbReference>
<evidence type="ECO:0000313" key="3">
    <source>
        <dbReference type="EMBL" id="PMQ18801.1"/>
    </source>
</evidence>
<feature type="region of interest" description="Disordered" evidence="1">
    <location>
        <begin position="160"/>
        <end position="190"/>
    </location>
</feature>
<accession>A0A2N7RY59</accession>
<dbReference type="EMBL" id="PNQX01000003">
    <property type="protein sequence ID" value="PMQ18801.1"/>
    <property type="molecule type" value="Genomic_DNA"/>
</dbReference>
<evidence type="ECO:0000313" key="5">
    <source>
        <dbReference type="Proteomes" id="UP000235739"/>
    </source>
</evidence>
<evidence type="ECO:0000256" key="1">
    <source>
        <dbReference type="SAM" id="MobiDB-lite"/>
    </source>
</evidence>
<dbReference type="PANTHER" id="PTHR36302:SF1">
    <property type="entry name" value="COPPER CHAPERONE PCU(A)C"/>
    <property type="match status" value="1"/>
</dbReference>
<dbReference type="InterPro" id="IPR058248">
    <property type="entry name" value="Lxx211020-like"/>
</dbReference>
<gene>
    <name evidence="4" type="ORF">CIK84_15140</name>
    <name evidence="3" type="ORF">CIK84_15510</name>
</gene>
<dbReference type="EMBL" id="PNQX01000002">
    <property type="protein sequence ID" value="PMQ19953.1"/>
    <property type="molecule type" value="Genomic_DNA"/>
</dbReference>
<feature type="compositionally biased region" description="Basic and acidic residues" evidence="1">
    <location>
        <begin position="162"/>
        <end position="190"/>
    </location>
</feature>
<dbReference type="AlphaFoldDB" id="A0A2N7RY59"/>
<dbReference type="InterPro" id="IPR036182">
    <property type="entry name" value="PCuAC_sf"/>
</dbReference>
<comment type="caution">
    <text evidence="3">The sequence shown here is derived from an EMBL/GenBank/DDBJ whole genome shotgun (WGS) entry which is preliminary data.</text>
</comment>
<protein>
    <submittedName>
        <fullName evidence="3">Copper chaperone PCu(A)C</fullName>
    </submittedName>
</protein>
<reference evidence="3 5" key="1">
    <citation type="journal article" date="2017" name="Elife">
        <title>Extensive horizontal gene transfer in cheese-associated bacteria.</title>
        <authorList>
            <person name="Bonham K.S."/>
            <person name="Wolfe B.E."/>
            <person name="Dutton R.J."/>
        </authorList>
    </citation>
    <scope>NUCLEOTIDE SEQUENCE [LARGE SCALE GENOMIC DNA]</scope>
    <source>
        <strain evidence="3 5">JB182</strain>
    </source>
</reference>
<feature type="chain" id="PRO_5038226080" evidence="2">
    <location>
        <begin position="25"/>
        <end position="190"/>
    </location>
</feature>
<dbReference type="Gene3D" id="2.60.40.1890">
    <property type="entry name" value="PCu(A)C copper chaperone"/>
    <property type="match status" value="1"/>
</dbReference>
<organism evidence="3 5">
    <name type="scientific">Glutamicibacter arilaitensis</name>
    <dbReference type="NCBI Taxonomy" id="256701"/>
    <lineage>
        <taxon>Bacteria</taxon>
        <taxon>Bacillati</taxon>
        <taxon>Actinomycetota</taxon>
        <taxon>Actinomycetes</taxon>
        <taxon>Micrococcales</taxon>
        <taxon>Micrococcaceae</taxon>
        <taxon>Glutamicibacter</taxon>
    </lineage>
</organism>
<dbReference type="Pfam" id="PF04314">
    <property type="entry name" value="PCuAC"/>
    <property type="match status" value="1"/>
</dbReference>
<keyword evidence="2" id="KW-0732">Signal</keyword>
<dbReference type="OMA" id="HIDHPWS"/>
<dbReference type="PANTHER" id="PTHR36302">
    <property type="entry name" value="BLR7088 PROTEIN"/>
    <property type="match status" value="1"/>
</dbReference>
<feature type="signal peptide" evidence="2">
    <location>
        <begin position="1"/>
        <end position="24"/>
    </location>
</feature>
<sequence length="190" mass="19994">MNTSFALRTAALCAAALLTLSGCATNPAENSPASPSNASVTMKDPWVKAADEGMSAGFGTIENTGDHDITVTSVTSPASTDLELHETVANESGAMVMREKTGGFTIPAHSELHLEPGGDHIMLMDLTEPLQPGNDVNLTLTFSDDTTFDVTAPVKEFAGANEKYEGTEHGDMDHSTMDMDHSASESAHDH</sequence>
<name>A0A2N7RY59_9MICC</name>
<proteinExistence type="predicted"/>
<dbReference type="SUPFAM" id="SSF110087">
    <property type="entry name" value="DR1885-like metal-binding protein"/>
    <property type="match status" value="1"/>
</dbReference>
<evidence type="ECO:0000256" key="2">
    <source>
        <dbReference type="SAM" id="SignalP"/>
    </source>
</evidence>
<dbReference type="Proteomes" id="UP000235739">
    <property type="component" value="Unassembled WGS sequence"/>
</dbReference>